<feature type="transmembrane region" description="Helical" evidence="1">
    <location>
        <begin position="228"/>
        <end position="251"/>
    </location>
</feature>
<feature type="transmembrane region" description="Helical" evidence="1">
    <location>
        <begin position="21"/>
        <end position="41"/>
    </location>
</feature>
<feature type="transmembrane region" description="Helical" evidence="1">
    <location>
        <begin position="155"/>
        <end position="180"/>
    </location>
</feature>
<feature type="transmembrane region" description="Helical" evidence="1">
    <location>
        <begin position="124"/>
        <end position="143"/>
    </location>
</feature>
<keyword evidence="1" id="KW-1133">Transmembrane helix</keyword>
<keyword evidence="3" id="KW-1185">Reference proteome</keyword>
<dbReference type="EMBL" id="JAFEJS010000024">
    <property type="protein sequence ID" value="MBT1173916.1"/>
    <property type="molecule type" value="Genomic_DNA"/>
</dbReference>
<protein>
    <recommendedName>
        <fullName evidence="4">Yip1 domain-containing protein</fullName>
    </recommendedName>
</protein>
<keyword evidence="1" id="KW-0812">Transmembrane</keyword>
<sequence>MSGEVENQWDAKRGVMLGMQAFVYGLFVLIGAVWIGLSASGQSGEGAFIAVTPAAFAPVAVLIAAVLVAFHVFWPFRATMIDRAIGLIAGVLSLVGVSLPLLSIVEPGGDGDADPLKLRAYPMASWAATVAGLLVVLTIVSFARQMLRAERSHLIRALSHCVTGGAASISLAGWAFMPYIGATRPSMGVGTGVYVGVIVVMVLFALVLGAASVWWLKELDPAPEDRSPWIGVALLPVMFYGLVVFAAALFLQLI</sequence>
<feature type="transmembrane region" description="Helical" evidence="1">
    <location>
        <begin position="192"/>
        <end position="216"/>
    </location>
</feature>
<dbReference type="Proteomes" id="UP000773064">
    <property type="component" value="Unassembled WGS sequence"/>
</dbReference>
<gene>
    <name evidence="2" type="ORF">JS528_11390</name>
</gene>
<evidence type="ECO:0008006" key="4">
    <source>
        <dbReference type="Google" id="ProtNLM"/>
    </source>
</evidence>
<name>A0ABS5USC9_9BIFI</name>
<reference evidence="2 3" key="1">
    <citation type="journal article" date="2021" name="Environ. Microbiol.">
        <title>Genetic insights into the dark matter of the mammalian gut microbiota through targeted genome reconstruction.</title>
        <authorList>
            <person name="Lugli G.A."/>
            <person name="Alessandri G."/>
            <person name="Milani C."/>
            <person name="Viappiani A."/>
            <person name="Fontana F."/>
            <person name="Tarracchini C."/>
            <person name="Mancabelli L."/>
            <person name="Argentini C."/>
            <person name="Ruiz L."/>
            <person name="Margolles A."/>
            <person name="van Sinderen D."/>
            <person name="Turroni F."/>
            <person name="Ventura M."/>
        </authorList>
    </citation>
    <scope>NUCLEOTIDE SEQUENCE [LARGE SCALE GENOMIC DNA]</scope>
    <source>
        <strain evidence="2 3">MA2</strain>
    </source>
</reference>
<organism evidence="2 3">
    <name type="scientific">Bifidobacterium santillanense</name>
    <dbReference type="NCBI Taxonomy" id="2809028"/>
    <lineage>
        <taxon>Bacteria</taxon>
        <taxon>Bacillati</taxon>
        <taxon>Actinomycetota</taxon>
        <taxon>Actinomycetes</taxon>
        <taxon>Bifidobacteriales</taxon>
        <taxon>Bifidobacteriaceae</taxon>
        <taxon>Bifidobacterium</taxon>
    </lineage>
</organism>
<evidence type="ECO:0000256" key="1">
    <source>
        <dbReference type="SAM" id="Phobius"/>
    </source>
</evidence>
<evidence type="ECO:0000313" key="2">
    <source>
        <dbReference type="EMBL" id="MBT1173916.1"/>
    </source>
</evidence>
<accession>A0ABS5USC9</accession>
<comment type="caution">
    <text evidence="2">The sequence shown here is derived from an EMBL/GenBank/DDBJ whole genome shotgun (WGS) entry which is preliminary data.</text>
</comment>
<evidence type="ECO:0000313" key="3">
    <source>
        <dbReference type="Proteomes" id="UP000773064"/>
    </source>
</evidence>
<dbReference type="RefSeq" id="WP_214359150.1">
    <property type="nucleotide sequence ID" value="NZ_JAFEJS010000024.1"/>
</dbReference>
<feature type="transmembrane region" description="Helical" evidence="1">
    <location>
        <begin position="85"/>
        <end position="104"/>
    </location>
</feature>
<keyword evidence="1" id="KW-0472">Membrane</keyword>
<feature type="transmembrane region" description="Helical" evidence="1">
    <location>
        <begin position="47"/>
        <end position="73"/>
    </location>
</feature>
<proteinExistence type="predicted"/>